<dbReference type="SUPFAM" id="SSF53098">
    <property type="entry name" value="Ribonuclease H-like"/>
    <property type="match status" value="1"/>
</dbReference>
<dbReference type="Proteomes" id="UP000567179">
    <property type="component" value="Unassembled WGS sequence"/>
</dbReference>
<dbReference type="AlphaFoldDB" id="A0A8H5B858"/>
<accession>A0A8H5B858</accession>
<dbReference type="OrthoDB" id="10252740at2759"/>
<dbReference type="Pfam" id="PF02170">
    <property type="entry name" value="PAZ"/>
    <property type="match status" value="1"/>
</dbReference>
<reference evidence="3 4" key="1">
    <citation type="journal article" date="2020" name="ISME J.">
        <title>Uncovering the hidden diversity of litter-decomposition mechanisms in mushroom-forming fungi.</title>
        <authorList>
            <person name="Floudas D."/>
            <person name="Bentzer J."/>
            <person name="Ahren D."/>
            <person name="Johansson T."/>
            <person name="Persson P."/>
            <person name="Tunlid A."/>
        </authorList>
    </citation>
    <scope>NUCLEOTIDE SEQUENCE [LARGE SCALE GENOMIC DNA]</scope>
    <source>
        <strain evidence="3 4">CBS 101986</strain>
    </source>
</reference>
<protein>
    <recommendedName>
        <fullName evidence="5">Piwi domain-containing protein</fullName>
    </recommendedName>
</protein>
<evidence type="ECO:0000259" key="1">
    <source>
        <dbReference type="PROSITE" id="PS50821"/>
    </source>
</evidence>
<organism evidence="3 4">
    <name type="scientific">Psilocybe cf. subviscida</name>
    <dbReference type="NCBI Taxonomy" id="2480587"/>
    <lineage>
        <taxon>Eukaryota</taxon>
        <taxon>Fungi</taxon>
        <taxon>Dikarya</taxon>
        <taxon>Basidiomycota</taxon>
        <taxon>Agaricomycotina</taxon>
        <taxon>Agaricomycetes</taxon>
        <taxon>Agaricomycetidae</taxon>
        <taxon>Agaricales</taxon>
        <taxon>Agaricineae</taxon>
        <taxon>Strophariaceae</taxon>
        <taxon>Psilocybe</taxon>
    </lineage>
</organism>
<dbReference type="InterPro" id="IPR014811">
    <property type="entry name" value="ArgoL1"/>
</dbReference>
<dbReference type="Gene3D" id="3.40.50.2300">
    <property type="match status" value="1"/>
</dbReference>
<dbReference type="GO" id="GO:0003723">
    <property type="term" value="F:RNA binding"/>
    <property type="evidence" value="ECO:0007669"/>
    <property type="project" value="InterPro"/>
</dbReference>
<feature type="domain" description="Piwi" evidence="2">
    <location>
        <begin position="479"/>
        <end position="792"/>
    </location>
</feature>
<dbReference type="InterPro" id="IPR003165">
    <property type="entry name" value="Piwi"/>
</dbReference>
<dbReference type="InterPro" id="IPR036397">
    <property type="entry name" value="RNaseH_sf"/>
</dbReference>
<proteinExistence type="predicted"/>
<evidence type="ECO:0000313" key="4">
    <source>
        <dbReference type="Proteomes" id="UP000567179"/>
    </source>
</evidence>
<keyword evidence="4" id="KW-1185">Reference proteome</keyword>
<sequence length="837" mass="93827">MAAIQVKTNTFQITQLPRNPYKQYDAFSTFDKQEVYAQKKKLLFAHLVDVVDPAFFDKRPIFDGRAIAYSPKDLGPGGHWTVSLGSKTPVEANKKGGVTVRITATASELVDPRHVKDLIEGGRNTDRALVATNLLQLIVRQAANKNKTNNGRASFTPEDSRQFRGPSGFEVWLGFFQSVRPTVQRMILNIDTVAAVVYKHGNLLNLAMSEMGLRDAHRLRLQENELDFRKLQDFLKGVEITLPAAGGTRRTKKIRGLVPSAAEYLFNNESEGRDMTVKDYWEANYGVVIRNRNIVGVRLTGKNHPRPQVVPLEVCEVVPGQLYKKKLPDNLVGEMVRFSAVSPAERWARIQRGANQHTNSQHLAESGMQINNQPVTVQGLLLPVPDLEYAPNSRPVTPRDGKWNVVNTQFHDPKTLEYWALINFCPTSLGMSKHREGAPPSTVYICNPQAGVEQNLDNAMRNLMSARPDADGKNIGTVVLIILLPENAGPIRTALKNWGDIKCGIITLCAREGKLRRKPGDNQYWNNQMLKINARLGGRNSIVRSPVLAQLKADPFMIMGKFWWADVGHPGVGVQRPSMTSLVYSHDDNATQYAAITGIQSPRVEIIEELFRFVCEAVDSFGAKNQVSPKRVFFFRDGLSEGEFTKVAEREIHQIKEAFKAVFTKREIKAPLPLLVYIIVGKRHHITLYPGNREAEDRTGNCRAGTVVHSEITHPAHKDFYLQSHAAIQGTSRSSHYTVIEDEVWGKKRIDLIQQLAFSLCHVYAKATRSVSIPAPVYYADLVCSRLNFHMDPSAPTHLFSDTGSVSSGSGPSFNLDLWKQHFKPIHNRLSKTMYFL</sequence>
<dbReference type="PROSITE" id="PS50822">
    <property type="entry name" value="PIWI"/>
    <property type="match status" value="1"/>
</dbReference>
<evidence type="ECO:0000313" key="3">
    <source>
        <dbReference type="EMBL" id="KAF5318016.1"/>
    </source>
</evidence>
<comment type="caution">
    <text evidence="3">The sequence shown here is derived from an EMBL/GenBank/DDBJ whole genome shotgun (WGS) entry which is preliminary data.</text>
</comment>
<gene>
    <name evidence="3" type="ORF">D9619_012255</name>
</gene>
<dbReference type="PROSITE" id="PS50821">
    <property type="entry name" value="PAZ"/>
    <property type="match status" value="1"/>
</dbReference>
<dbReference type="InterPro" id="IPR012337">
    <property type="entry name" value="RNaseH-like_sf"/>
</dbReference>
<dbReference type="EMBL" id="JAACJJ010000031">
    <property type="protein sequence ID" value="KAF5318016.1"/>
    <property type="molecule type" value="Genomic_DNA"/>
</dbReference>
<dbReference type="SUPFAM" id="SSF101690">
    <property type="entry name" value="PAZ domain"/>
    <property type="match status" value="1"/>
</dbReference>
<dbReference type="InterPro" id="IPR003100">
    <property type="entry name" value="PAZ_dom"/>
</dbReference>
<dbReference type="Pfam" id="PF02171">
    <property type="entry name" value="Piwi"/>
    <property type="match status" value="1"/>
</dbReference>
<evidence type="ECO:0000259" key="2">
    <source>
        <dbReference type="PROSITE" id="PS50822"/>
    </source>
</evidence>
<dbReference type="Gene3D" id="2.170.260.10">
    <property type="entry name" value="paz domain"/>
    <property type="match status" value="1"/>
</dbReference>
<dbReference type="SMART" id="SM01163">
    <property type="entry name" value="DUF1785"/>
    <property type="match status" value="1"/>
</dbReference>
<dbReference type="Pfam" id="PF16486">
    <property type="entry name" value="ArgoN"/>
    <property type="match status" value="1"/>
</dbReference>
<dbReference type="PANTHER" id="PTHR22891">
    <property type="entry name" value="EUKARYOTIC TRANSLATION INITIATION FACTOR 2C"/>
    <property type="match status" value="1"/>
</dbReference>
<dbReference type="Gene3D" id="3.30.420.10">
    <property type="entry name" value="Ribonuclease H-like superfamily/Ribonuclease H"/>
    <property type="match status" value="1"/>
</dbReference>
<name>A0A8H5B858_9AGAR</name>
<dbReference type="SMART" id="SM00950">
    <property type="entry name" value="Piwi"/>
    <property type="match status" value="1"/>
</dbReference>
<evidence type="ECO:0008006" key="5">
    <source>
        <dbReference type="Google" id="ProtNLM"/>
    </source>
</evidence>
<dbReference type="CDD" id="cd02846">
    <property type="entry name" value="PAZ_argonaute_like"/>
    <property type="match status" value="1"/>
</dbReference>
<dbReference type="Pfam" id="PF08699">
    <property type="entry name" value="ArgoL1"/>
    <property type="match status" value="1"/>
</dbReference>
<feature type="domain" description="PAZ" evidence="1">
    <location>
        <begin position="211"/>
        <end position="319"/>
    </location>
</feature>
<dbReference type="InterPro" id="IPR032474">
    <property type="entry name" value="Argonaute_N"/>
</dbReference>
<dbReference type="InterPro" id="IPR036085">
    <property type="entry name" value="PAZ_dom_sf"/>
</dbReference>